<keyword evidence="4 6" id="KW-1133">Transmembrane helix</keyword>
<proteinExistence type="predicted"/>
<feature type="transmembrane region" description="Helical" evidence="6">
    <location>
        <begin position="212"/>
        <end position="229"/>
    </location>
</feature>
<evidence type="ECO:0000256" key="4">
    <source>
        <dbReference type="ARBA" id="ARBA00022989"/>
    </source>
</evidence>
<evidence type="ECO:0000256" key="5">
    <source>
        <dbReference type="ARBA" id="ARBA00023136"/>
    </source>
</evidence>
<evidence type="ECO:0000256" key="2">
    <source>
        <dbReference type="ARBA" id="ARBA00022448"/>
    </source>
</evidence>
<dbReference type="InterPro" id="IPR004680">
    <property type="entry name" value="Cit_transptr-like_dom"/>
</dbReference>
<feature type="transmembrane region" description="Helical" evidence="6">
    <location>
        <begin position="304"/>
        <end position="336"/>
    </location>
</feature>
<comment type="subcellular location">
    <subcellularLocation>
        <location evidence="1">Membrane</location>
        <topology evidence="1">Multi-pass membrane protein</topology>
    </subcellularLocation>
</comment>
<keyword evidence="5 6" id="KW-0472">Membrane</keyword>
<evidence type="ECO:0000313" key="9">
    <source>
        <dbReference type="Proteomes" id="UP000008711"/>
    </source>
</evidence>
<evidence type="ECO:0000256" key="3">
    <source>
        <dbReference type="ARBA" id="ARBA00022692"/>
    </source>
</evidence>
<dbReference type="PANTHER" id="PTHR43568:SF1">
    <property type="entry name" value="P PROTEIN"/>
    <property type="match status" value="1"/>
</dbReference>
<dbReference type="Pfam" id="PF03600">
    <property type="entry name" value="CitMHS"/>
    <property type="match status" value="1"/>
</dbReference>
<dbReference type="HOGENOM" id="CLU_011920_2_0_1"/>
<sequence>MKFLSDIFRVANLCHIDEVFQAWPSSYQSRIPRRLRMPEQLDPNYLDEPETFSVGRFIFKLAKIGALLLIWAFFTCILVQNATTPDKTSVVTVLPNETVLRRLSEPHDATRITLEGAIDLKAQKPQSVVTDKPFVGVRVEWRDSELNTTYWRSDMWIVYLLKQNNDFSKAAKTFQISKVNNAKAVISLEGQVEEPVSLLMVVSAYPLITKNGVIYAALLLIGLYILIVFELTDRTFAALMMATTGVAILTALGNRPTLETIISWIDFETLLLLLGMMILVAIMSETGVFDLMAVLAYRISKGNPWPMLLLLCSITATISCILDNVTMLLLMAPIAVRLCEAMAVRTPLVLIAVVMYSNIGGTLTPVGDPPNVIIATNPEVIAKGVDFVVFTLHMLPGVLMAAVSGYCVIYLTMRKSLFKLDDRQVELAAERENSRRRSSTDITARAEEIRGRQKGRQFLKPAENYFQTLAYLEAHFRIRDKTLLIKCLITLVFVICCFLMHSLPFMAGATLGWVAILAAFLLLILAKMNDIEAILDQVEWSALLFLAALFVLTEAVDQLGFIHWLCECTVKVIMSVDEEYQTTVAILIIIWLSAVLSAFVGNVPVTTMLLRLNIELHRNDDIHIPLTPLVWALSYGACLGGNGTLIGASANIIAAAIAQQYGYKISFVQFFIYGFPMMVVTICLATVYLLIAHSLFTWHKT</sequence>
<feature type="transmembrane region" description="Helical" evidence="6">
    <location>
        <begin position="507"/>
        <end position="526"/>
    </location>
</feature>
<protein>
    <recommendedName>
        <fullName evidence="7">Citrate transporter-like domain-containing protein</fullName>
    </recommendedName>
</protein>
<feature type="transmembrane region" description="Helical" evidence="6">
    <location>
        <begin position="670"/>
        <end position="691"/>
    </location>
</feature>
<dbReference type="KEGG" id="der:6545016"/>
<reference evidence="8 9" key="1">
    <citation type="journal article" date="2007" name="Nature">
        <title>Evolution of genes and genomes on the Drosophila phylogeny.</title>
        <authorList>
            <consortium name="Drosophila 12 Genomes Consortium"/>
            <person name="Clark A.G."/>
            <person name="Eisen M.B."/>
            <person name="Smith D.R."/>
            <person name="Bergman C.M."/>
            <person name="Oliver B."/>
            <person name="Markow T.A."/>
            <person name="Kaufman T.C."/>
            <person name="Kellis M."/>
            <person name="Gelbart W."/>
            <person name="Iyer V.N."/>
            <person name="Pollard D.A."/>
            <person name="Sackton T.B."/>
            <person name="Larracuente A.M."/>
            <person name="Singh N.D."/>
            <person name="Abad J.P."/>
            <person name="Abt D.N."/>
            <person name="Adryan B."/>
            <person name="Aguade M."/>
            <person name="Akashi H."/>
            <person name="Anderson W.W."/>
            <person name="Aquadro C.F."/>
            <person name="Ardell D.H."/>
            <person name="Arguello R."/>
            <person name="Artieri C.G."/>
            <person name="Barbash D.A."/>
            <person name="Barker D."/>
            <person name="Barsanti P."/>
            <person name="Batterham P."/>
            <person name="Batzoglou S."/>
            <person name="Begun D."/>
            <person name="Bhutkar A."/>
            <person name="Blanco E."/>
            <person name="Bosak S.A."/>
            <person name="Bradley R.K."/>
            <person name="Brand A.D."/>
            <person name="Brent M.R."/>
            <person name="Brooks A.N."/>
            <person name="Brown R.H."/>
            <person name="Butlin R.K."/>
            <person name="Caggese C."/>
            <person name="Calvi B.R."/>
            <person name="Bernardo de Carvalho A."/>
            <person name="Caspi A."/>
            <person name="Castrezana S."/>
            <person name="Celniker S.E."/>
            <person name="Chang J.L."/>
            <person name="Chapple C."/>
            <person name="Chatterji S."/>
            <person name="Chinwalla A."/>
            <person name="Civetta A."/>
            <person name="Clifton S.W."/>
            <person name="Comeron J.M."/>
            <person name="Costello J.C."/>
            <person name="Coyne J.A."/>
            <person name="Daub J."/>
            <person name="David R.G."/>
            <person name="Delcher A.L."/>
            <person name="Delehaunty K."/>
            <person name="Do C.B."/>
            <person name="Ebling H."/>
            <person name="Edwards K."/>
            <person name="Eickbush T."/>
            <person name="Evans J.D."/>
            <person name="Filipski A."/>
            <person name="Findeiss S."/>
            <person name="Freyhult E."/>
            <person name="Fulton L."/>
            <person name="Fulton R."/>
            <person name="Garcia A.C."/>
            <person name="Gardiner A."/>
            <person name="Garfield D.A."/>
            <person name="Garvin B.E."/>
            <person name="Gibson G."/>
            <person name="Gilbert D."/>
            <person name="Gnerre S."/>
            <person name="Godfrey J."/>
            <person name="Good R."/>
            <person name="Gotea V."/>
            <person name="Gravely B."/>
            <person name="Greenberg A.J."/>
            <person name="Griffiths-Jones S."/>
            <person name="Gross S."/>
            <person name="Guigo R."/>
            <person name="Gustafson E.A."/>
            <person name="Haerty W."/>
            <person name="Hahn M.W."/>
            <person name="Halligan D.L."/>
            <person name="Halpern A.L."/>
            <person name="Halter G.M."/>
            <person name="Han M.V."/>
            <person name="Heger A."/>
            <person name="Hillier L."/>
            <person name="Hinrichs A.S."/>
            <person name="Holmes I."/>
            <person name="Hoskins R.A."/>
            <person name="Hubisz M.J."/>
            <person name="Hultmark D."/>
            <person name="Huntley M.A."/>
            <person name="Jaffe D.B."/>
            <person name="Jagadeeshan S."/>
            <person name="Jeck W.R."/>
            <person name="Johnson J."/>
            <person name="Jones C.D."/>
            <person name="Jordan W.C."/>
            <person name="Karpen G.H."/>
            <person name="Kataoka E."/>
            <person name="Keightley P.D."/>
            <person name="Kheradpour P."/>
            <person name="Kirkness E.F."/>
            <person name="Koerich L.B."/>
            <person name="Kristiansen K."/>
            <person name="Kudrna D."/>
            <person name="Kulathinal R.J."/>
            <person name="Kumar S."/>
            <person name="Kwok R."/>
            <person name="Lander E."/>
            <person name="Langley C.H."/>
            <person name="Lapoint R."/>
            <person name="Lazzaro B.P."/>
            <person name="Lee S.J."/>
            <person name="Levesque L."/>
            <person name="Li R."/>
            <person name="Lin C.F."/>
            <person name="Lin M.F."/>
            <person name="Lindblad-Toh K."/>
            <person name="Llopart A."/>
            <person name="Long M."/>
            <person name="Low L."/>
            <person name="Lozovsky E."/>
            <person name="Lu J."/>
            <person name="Luo M."/>
            <person name="Machado C.A."/>
            <person name="Makalowski W."/>
            <person name="Marzo M."/>
            <person name="Matsuda M."/>
            <person name="Matzkin L."/>
            <person name="McAllister B."/>
            <person name="McBride C.S."/>
            <person name="McKernan B."/>
            <person name="McKernan K."/>
            <person name="Mendez-Lago M."/>
            <person name="Minx P."/>
            <person name="Mollenhauer M.U."/>
            <person name="Montooth K."/>
            <person name="Mount S.M."/>
            <person name="Mu X."/>
            <person name="Myers E."/>
            <person name="Negre B."/>
            <person name="Newfeld S."/>
            <person name="Nielsen R."/>
            <person name="Noor M.A."/>
            <person name="O'Grady P."/>
            <person name="Pachter L."/>
            <person name="Papaceit M."/>
            <person name="Parisi M.J."/>
            <person name="Parisi M."/>
            <person name="Parts L."/>
            <person name="Pedersen J.S."/>
            <person name="Pesole G."/>
            <person name="Phillippy A.M."/>
            <person name="Ponting C.P."/>
            <person name="Pop M."/>
            <person name="Porcelli D."/>
            <person name="Powell J.R."/>
            <person name="Prohaska S."/>
            <person name="Pruitt K."/>
            <person name="Puig M."/>
            <person name="Quesneville H."/>
            <person name="Ram K.R."/>
            <person name="Rand D."/>
            <person name="Rasmussen M.D."/>
            <person name="Reed L.K."/>
            <person name="Reenan R."/>
            <person name="Reily A."/>
            <person name="Remington K.A."/>
            <person name="Rieger T.T."/>
            <person name="Ritchie M.G."/>
            <person name="Robin C."/>
            <person name="Rogers Y.H."/>
            <person name="Rohde C."/>
            <person name="Rozas J."/>
            <person name="Rubenfield M.J."/>
            <person name="Ruiz A."/>
            <person name="Russo S."/>
            <person name="Salzberg S.L."/>
            <person name="Sanchez-Gracia A."/>
            <person name="Saranga D.J."/>
            <person name="Sato H."/>
            <person name="Schaeffer S.W."/>
            <person name="Schatz M.C."/>
            <person name="Schlenke T."/>
            <person name="Schwartz R."/>
            <person name="Segarra C."/>
            <person name="Singh R.S."/>
            <person name="Sirot L."/>
            <person name="Sirota M."/>
            <person name="Sisneros N.B."/>
            <person name="Smith C.D."/>
            <person name="Smith T.F."/>
            <person name="Spieth J."/>
            <person name="Stage D.E."/>
            <person name="Stark A."/>
            <person name="Stephan W."/>
            <person name="Strausberg R.L."/>
            <person name="Strempel S."/>
            <person name="Sturgill D."/>
            <person name="Sutton G."/>
            <person name="Sutton G.G."/>
            <person name="Tao W."/>
            <person name="Teichmann S."/>
            <person name="Tobari Y.N."/>
            <person name="Tomimura Y."/>
            <person name="Tsolas J.M."/>
            <person name="Valente V.L."/>
            <person name="Venter E."/>
            <person name="Venter J.C."/>
            <person name="Vicario S."/>
            <person name="Vieira F.G."/>
            <person name="Vilella A.J."/>
            <person name="Villasante A."/>
            <person name="Walenz B."/>
            <person name="Wang J."/>
            <person name="Wasserman M."/>
            <person name="Watts T."/>
            <person name="Wilson D."/>
            <person name="Wilson R.K."/>
            <person name="Wing R.A."/>
            <person name="Wolfner M.F."/>
            <person name="Wong A."/>
            <person name="Wong G.K."/>
            <person name="Wu C.I."/>
            <person name="Wu G."/>
            <person name="Yamamoto D."/>
            <person name="Yang H.P."/>
            <person name="Yang S.P."/>
            <person name="Yorke J.A."/>
            <person name="Yoshida K."/>
            <person name="Zdobnov E."/>
            <person name="Zhang P."/>
            <person name="Zhang Y."/>
            <person name="Zimin A.V."/>
            <person name="Baldwin J."/>
            <person name="Abdouelleil A."/>
            <person name="Abdulkadir J."/>
            <person name="Abebe A."/>
            <person name="Abera B."/>
            <person name="Abreu J."/>
            <person name="Acer S.C."/>
            <person name="Aftuck L."/>
            <person name="Alexander A."/>
            <person name="An P."/>
            <person name="Anderson E."/>
            <person name="Anderson S."/>
            <person name="Arachi H."/>
            <person name="Azer M."/>
            <person name="Bachantsang P."/>
            <person name="Barry A."/>
            <person name="Bayul T."/>
            <person name="Berlin A."/>
            <person name="Bessette D."/>
            <person name="Bloom T."/>
            <person name="Blye J."/>
            <person name="Boguslavskiy L."/>
            <person name="Bonnet C."/>
            <person name="Boukhgalter B."/>
            <person name="Bourzgui I."/>
            <person name="Brown A."/>
            <person name="Cahill P."/>
            <person name="Channer S."/>
            <person name="Cheshatsang Y."/>
            <person name="Chuda L."/>
            <person name="Citroen M."/>
            <person name="Collymore A."/>
            <person name="Cooke P."/>
            <person name="Costello M."/>
            <person name="D'Aco K."/>
            <person name="Daza R."/>
            <person name="De Haan G."/>
            <person name="DeGray S."/>
            <person name="DeMaso C."/>
            <person name="Dhargay N."/>
            <person name="Dooley K."/>
            <person name="Dooley E."/>
            <person name="Doricent M."/>
            <person name="Dorje P."/>
            <person name="Dorjee K."/>
            <person name="Dupes A."/>
            <person name="Elong R."/>
            <person name="Falk J."/>
            <person name="Farina A."/>
            <person name="Faro S."/>
            <person name="Ferguson D."/>
            <person name="Fisher S."/>
            <person name="Foley C.D."/>
            <person name="Franke A."/>
            <person name="Friedrich D."/>
            <person name="Gadbois L."/>
            <person name="Gearin G."/>
            <person name="Gearin C.R."/>
            <person name="Giannoukos G."/>
            <person name="Goode T."/>
            <person name="Graham J."/>
            <person name="Grandbois E."/>
            <person name="Grewal S."/>
            <person name="Gyaltsen K."/>
            <person name="Hafez N."/>
            <person name="Hagos B."/>
            <person name="Hall J."/>
            <person name="Henson C."/>
            <person name="Hollinger A."/>
            <person name="Honan T."/>
            <person name="Huard M.D."/>
            <person name="Hughes L."/>
            <person name="Hurhula B."/>
            <person name="Husby M.E."/>
            <person name="Kamat A."/>
            <person name="Kanga B."/>
            <person name="Kashin S."/>
            <person name="Khazanovich D."/>
            <person name="Kisner P."/>
            <person name="Lance K."/>
            <person name="Lara M."/>
            <person name="Lee W."/>
            <person name="Lennon N."/>
            <person name="Letendre F."/>
            <person name="LeVine R."/>
            <person name="Lipovsky A."/>
            <person name="Liu X."/>
            <person name="Liu J."/>
            <person name="Liu S."/>
            <person name="Lokyitsang T."/>
            <person name="Lokyitsang Y."/>
            <person name="Lubonja R."/>
            <person name="Lui A."/>
            <person name="MacDonald P."/>
            <person name="Magnisalis V."/>
            <person name="Maru K."/>
            <person name="Matthews C."/>
            <person name="McCusker W."/>
            <person name="McDonough S."/>
            <person name="Mehta T."/>
            <person name="Meldrim J."/>
            <person name="Meneus L."/>
            <person name="Mihai O."/>
            <person name="Mihalev A."/>
            <person name="Mihova T."/>
            <person name="Mittelman R."/>
            <person name="Mlenga V."/>
            <person name="Montmayeur A."/>
            <person name="Mulrain L."/>
            <person name="Navidi A."/>
            <person name="Naylor J."/>
            <person name="Negash T."/>
            <person name="Nguyen T."/>
            <person name="Nguyen N."/>
            <person name="Nicol R."/>
            <person name="Norbu C."/>
            <person name="Norbu N."/>
            <person name="Novod N."/>
            <person name="O'Neill B."/>
            <person name="Osman S."/>
            <person name="Markiewicz E."/>
            <person name="Oyono O.L."/>
            <person name="Patti C."/>
            <person name="Phunkhang P."/>
            <person name="Pierre F."/>
            <person name="Priest M."/>
            <person name="Raghuraman S."/>
            <person name="Rege F."/>
            <person name="Reyes R."/>
            <person name="Rise C."/>
            <person name="Rogov P."/>
            <person name="Ross K."/>
            <person name="Ryan E."/>
            <person name="Settipalli S."/>
            <person name="Shea T."/>
            <person name="Sherpa N."/>
            <person name="Shi L."/>
            <person name="Shih D."/>
            <person name="Sparrow T."/>
            <person name="Spaulding J."/>
            <person name="Stalker J."/>
            <person name="Stange-Thomann N."/>
            <person name="Stavropoulos S."/>
            <person name="Stone C."/>
            <person name="Strader C."/>
            <person name="Tesfaye S."/>
            <person name="Thomson T."/>
            <person name="Thoulutsang Y."/>
            <person name="Thoulutsang D."/>
            <person name="Topham K."/>
            <person name="Topping I."/>
            <person name="Tsamla T."/>
            <person name="Vassiliev H."/>
            <person name="Vo A."/>
            <person name="Wangchuk T."/>
            <person name="Wangdi T."/>
            <person name="Weiand M."/>
            <person name="Wilkinson J."/>
            <person name="Wilson A."/>
            <person name="Yadav S."/>
            <person name="Young G."/>
            <person name="Yu Q."/>
            <person name="Zembek L."/>
            <person name="Zhong D."/>
            <person name="Zimmer A."/>
            <person name="Zwirko Z."/>
            <person name="Jaffe D.B."/>
            <person name="Alvarez P."/>
            <person name="Brockman W."/>
            <person name="Butler J."/>
            <person name="Chin C."/>
            <person name="Gnerre S."/>
            <person name="Grabherr M."/>
            <person name="Kleber M."/>
            <person name="Mauceli E."/>
            <person name="MacCallum I."/>
        </authorList>
    </citation>
    <scope>NUCLEOTIDE SEQUENCE [LARGE SCALE GENOMIC DNA]</scope>
    <source>
        <strain evidence="8 9">TSC#14021-0224.01</strain>
    </source>
</reference>
<dbReference type="eggNOG" id="KOG2639">
    <property type="taxonomic scope" value="Eukaryota"/>
</dbReference>
<feature type="transmembrane region" description="Helical" evidence="6">
    <location>
        <begin position="264"/>
        <end position="284"/>
    </location>
</feature>
<keyword evidence="9" id="KW-1185">Reference proteome</keyword>
<dbReference type="GO" id="GO:0016020">
    <property type="term" value="C:membrane"/>
    <property type="evidence" value="ECO:0007669"/>
    <property type="project" value="UniProtKB-SubCell"/>
</dbReference>
<feature type="transmembrane region" description="Helical" evidence="6">
    <location>
        <begin position="348"/>
        <end position="367"/>
    </location>
</feature>
<dbReference type="CDD" id="cd01116">
    <property type="entry name" value="P_permease"/>
    <property type="match status" value="1"/>
</dbReference>
<dbReference type="OrthoDB" id="442352at2759"/>
<dbReference type="AlphaFoldDB" id="B3NCX6"/>
<feature type="transmembrane region" description="Helical" evidence="6">
    <location>
        <begin position="483"/>
        <end position="501"/>
    </location>
</feature>
<reference evidence="8 9" key="2">
    <citation type="journal article" date="2008" name="Bioinformatics">
        <title>Assembly reconciliation.</title>
        <authorList>
            <person name="Zimin A.V."/>
            <person name="Smith D.R."/>
            <person name="Sutton G."/>
            <person name="Yorke J.A."/>
        </authorList>
    </citation>
    <scope>NUCLEOTIDE SEQUENCE [LARGE SCALE GENOMIC DNA]</scope>
    <source>
        <strain evidence="8 9">TSC#14021-0224.01</strain>
    </source>
</reference>
<dbReference type="GO" id="GO:0055085">
    <property type="term" value="P:transmembrane transport"/>
    <property type="evidence" value="ECO:0007669"/>
    <property type="project" value="InterPro"/>
</dbReference>
<dbReference type="EMBL" id="CH954178">
    <property type="protein sequence ID" value="EDV51632.2"/>
    <property type="molecule type" value="Genomic_DNA"/>
</dbReference>
<evidence type="ECO:0000256" key="1">
    <source>
        <dbReference type="ARBA" id="ARBA00004141"/>
    </source>
</evidence>
<feature type="transmembrane region" description="Helical" evidence="6">
    <location>
        <begin position="584"/>
        <end position="610"/>
    </location>
</feature>
<gene>
    <name evidence="8" type="primary">Dere\GG15613</name>
    <name evidence="8" type="synonym">dere_GLEANR_15674</name>
    <name evidence="8" type="synonym">GG15613</name>
    <name evidence="8" type="ORF">Dere_GG15613</name>
</gene>
<feature type="transmembrane region" description="Helical" evidence="6">
    <location>
        <begin position="387"/>
        <end position="413"/>
    </location>
</feature>
<dbReference type="Proteomes" id="UP000008711">
    <property type="component" value="Unassembled WGS sequence"/>
</dbReference>
<organism evidence="8 9">
    <name type="scientific">Drosophila erecta</name>
    <name type="common">Fruit fly</name>
    <dbReference type="NCBI Taxonomy" id="7220"/>
    <lineage>
        <taxon>Eukaryota</taxon>
        <taxon>Metazoa</taxon>
        <taxon>Ecdysozoa</taxon>
        <taxon>Arthropoda</taxon>
        <taxon>Hexapoda</taxon>
        <taxon>Insecta</taxon>
        <taxon>Pterygota</taxon>
        <taxon>Neoptera</taxon>
        <taxon>Endopterygota</taxon>
        <taxon>Diptera</taxon>
        <taxon>Brachycera</taxon>
        <taxon>Muscomorpha</taxon>
        <taxon>Ephydroidea</taxon>
        <taxon>Drosophilidae</taxon>
        <taxon>Drosophila</taxon>
        <taxon>Sophophora</taxon>
    </lineage>
</organism>
<accession>B3NCX6</accession>
<dbReference type="PANTHER" id="PTHR43568">
    <property type="entry name" value="P PROTEIN"/>
    <property type="match status" value="1"/>
</dbReference>
<feature type="domain" description="Citrate transporter-like" evidence="7">
    <location>
        <begin position="224"/>
        <end position="636"/>
    </location>
</feature>
<evidence type="ECO:0000256" key="6">
    <source>
        <dbReference type="SAM" id="Phobius"/>
    </source>
</evidence>
<keyword evidence="3 6" id="KW-0812">Transmembrane</keyword>
<dbReference type="InterPro" id="IPR051475">
    <property type="entry name" value="Diverse_Ion_Transporter"/>
</dbReference>
<feature type="transmembrane region" description="Helical" evidence="6">
    <location>
        <begin position="538"/>
        <end position="564"/>
    </location>
</feature>
<name>B3NCX6_DROER</name>
<feature type="transmembrane region" description="Helical" evidence="6">
    <location>
        <begin position="235"/>
        <end position="252"/>
    </location>
</feature>
<evidence type="ECO:0000259" key="7">
    <source>
        <dbReference type="Pfam" id="PF03600"/>
    </source>
</evidence>
<evidence type="ECO:0000313" key="8">
    <source>
        <dbReference type="EMBL" id="EDV51632.2"/>
    </source>
</evidence>
<feature type="transmembrane region" description="Helical" evidence="6">
    <location>
        <begin position="57"/>
        <end position="79"/>
    </location>
</feature>
<keyword evidence="2" id="KW-0813">Transport</keyword>